<evidence type="ECO:0000256" key="2">
    <source>
        <dbReference type="SAM" id="Phobius"/>
    </source>
</evidence>
<evidence type="ECO:0000313" key="3">
    <source>
        <dbReference type="EMBL" id="SIQ10208.1"/>
    </source>
</evidence>
<organism evidence="3 4">
    <name type="scientific">Aquipseudomonas alcaligenes</name>
    <name type="common">Pseudomonas alcaligenes</name>
    <dbReference type="NCBI Taxonomy" id="43263"/>
    <lineage>
        <taxon>Bacteria</taxon>
        <taxon>Pseudomonadati</taxon>
        <taxon>Pseudomonadota</taxon>
        <taxon>Gammaproteobacteria</taxon>
        <taxon>Pseudomonadales</taxon>
        <taxon>Pseudomonadaceae</taxon>
        <taxon>Aquipseudomonas</taxon>
    </lineage>
</organism>
<dbReference type="NCBIfam" id="NF045611">
    <property type="entry name" value="small_CydP"/>
    <property type="match status" value="1"/>
</dbReference>
<keyword evidence="2" id="KW-0472">Membrane</keyword>
<dbReference type="InterPro" id="IPR054636">
    <property type="entry name" value="CydP"/>
</dbReference>
<accession>A0A1N6Q0V1</accession>
<dbReference type="Proteomes" id="UP000185841">
    <property type="component" value="Unassembled WGS sequence"/>
</dbReference>
<protein>
    <submittedName>
        <fullName evidence="3">Uncharacterized protein</fullName>
    </submittedName>
</protein>
<dbReference type="AlphaFoldDB" id="A0A1N6Q0V1"/>
<feature type="transmembrane region" description="Helical" evidence="2">
    <location>
        <begin position="20"/>
        <end position="37"/>
    </location>
</feature>
<keyword evidence="2" id="KW-0812">Transmembrane</keyword>
<reference evidence="3 4" key="1">
    <citation type="submission" date="2017-01" db="EMBL/GenBank/DDBJ databases">
        <authorList>
            <person name="Mah S.A."/>
            <person name="Swanson W.J."/>
            <person name="Moy G.W."/>
            <person name="Vacquier V.D."/>
        </authorList>
    </citation>
    <scope>NUCLEOTIDE SEQUENCE [LARGE SCALE GENOMIC DNA]</scope>
    <source>
        <strain evidence="3 4">RU36E</strain>
    </source>
</reference>
<evidence type="ECO:0000256" key="1">
    <source>
        <dbReference type="SAM" id="MobiDB-lite"/>
    </source>
</evidence>
<sequence>MKNRQSPSPWRIPLVREIGVILLVKLVLLMGIKAIWFDQPTLPENGTERLDSHLFTRPATPSSPLAEETPR</sequence>
<proteinExistence type="predicted"/>
<dbReference type="EMBL" id="FTMP01000002">
    <property type="protein sequence ID" value="SIQ10208.1"/>
    <property type="molecule type" value="Genomic_DNA"/>
</dbReference>
<gene>
    <name evidence="3" type="ORF">SAMN05878282_102136</name>
</gene>
<feature type="region of interest" description="Disordered" evidence="1">
    <location>
        <begin position="41"/>
        <end position="71"/>
    </location>
</feature>
<evidence type="ECO:0000313" key="4">
    <source>
        <dbReference type="Proteomes" id="UP000185841"/>
    </source>
</evidence>
<keyword evidence="2" id="KW-1133">Transmembrane helix</keyword>
<dbReference type="RefSeq" id="WP_076424838.1">
    <property type="nucleotide sequence ID" value="NZ_FTMP01000002.1"/>
</dbReference>
<name>A0A1N6Q0V1_AQUAC</name>